<feature type="compositionally biased region" description="Low complexity" evidence="1">
    <location>
        <begin position="148"/>
        <end position="160"/>
    </location>
</feature>
<feature type="compositionally biased region" description="Low complexity" evidence="1">
    <location>
        <begin position="268"/>
        <end position="332"/>
    </location>
</feature>
<dbReference type="Proteomes" id="UP000326340">
    <property type="component" value="Unassembled WGS sequence"/>
</dbReference>
<organism evidence="2 3">
    <name type="scientific">Colletotrichum shisoi</name>
    <dbReference type="NCBI Taxonomy" id="2078593"/>
    <lineage>
        <taxon>Eukaryota</taxon>
        <taxon>Fungi</taxon>
        <taxon>Dikarya</taxon>
        <taxon>Ascomycota</taxon>
        <taxon>Pezizomycotina</taxon>
        <taxon>Sordariomycetes</taxon>
        <taxon>Hypocreomycetidae</taxon>
        <taxon>Glomerellales</taxon>
        <taxon>Glomerellaceae</taxon>
        <taxon>Colletotrichum</taxon>
        <taxon>Colletotrichum destructivum species complex</taxon>
    </lineage>
</organism>
<comment type="caution">
    <text evidence="2">The sequence shown here is derived from an EMBL/GenBank/DDBJ whole genome shotgun (WGS) entry which is preliminary data.</text>
</comment>
<keyword evidence="3" id="KW-1185">Reference proteome</keyword>
<feature type="non-terminal residue" evidence="2">
    <location>
        <position position="420"/>
    </location>
</feature>
<evidence type="ECO:0000256" key="1">
    <source>
        <dbReference type="SAM" id="MobiDB-lite"/>
    </source>
</evidence>
<evidence type="ECO:0000313" key="3">
    <source>
        <dbReference type="Proteomes" id="UP000326340"/>
    </source>
</evidence>
<name>A0A5Q4BHA8_9PEZI</name>
<feature type="compositionally biased region" description="Acidic residues" evidence="1">
    <location>
        <begin position="253"/>
        <end position="267"/>
    </location>
</feature>
<feature type="compositionally biased region" description="Low complexity" evidence="1">
    <location>
        <begin position="169"/>
        <end position="185"/>
    </location>
</feature>
<proteinExistence type="predicted"/>
<sequence>MIQDWRQTATLSFSAGFTLLHQAQHLSTIVGDSERCIDVENPEGRGEDGQDSVCFDEYCCARLPDADKIRNAQNYAYFALEVAANPFYGKPPQLSCFPRERDAGSLLRGGPEDLTARANGHRRHLGVEDILRRQIKAPSTLRTAWRNSTGTRTSGRMTSSKPPPPSTTQPPVSASASSGVSSSTSYPNAPPVKGDDGNDFMPAVPLPIPVPLPLPLPFPGLPGIPSLFNPFGLGGGGGGGGGGGDSGGGDDGQRDEDDDNDDDDNNDDAQSTQSSPPQTTESSSPETTESSSPETTESSSPPESTPTQSPTQSPTSSIASSTTTSEVSCSTEAPLRRPTAGPNKFLDQDGLPQEFFDEMVAKPASTTSHATKSRTTTKPPKAASSTRARAPARTTAPAERLAPPPDSDVQPVPCYNFDAR</sequence>
<feature type="compositionally biased region" description="Gly residues" evidence="1">
    <location>
        <begin position="232"/>
        <end position="250"/>
    </location>
</feature>
<dbReference type="AlphaFoldDB" id="A0A5Q4BHA8"/>
<dbReference type="Gene3D" id="3.40.390.10">
    <property type="entry name" value="Collagenase (Catalytic Domain)"/>
    <property type="match status" value="1"/>
</dbReference>
<accession>A0A5Q4BHA8</accession>
<gene>
    <name evidence="2" type="ORF">CSHISOI_09226</name>
</gene>
<dbReference type="InterPro" id="IPR024079">
    <property type="entry name" value="MetalloPept_cat_dom_sf"/>
</dbReference>
<feature type="region of interest" description="Disordered" evidence="1">
    <location>
        <begin position="232"/>
        <end position="420"/>
    </location>
</feature>
<dbReference type="EMBL" id="PUHP01001311">
    <property type="protein sequence ID" value="TQN66161.1"/>
    <property type="molecule type" value="Genomic_DNA"/>
</dbReference>
<reference evidence="2 3" key="1">
    <citation type="journal article" date="2019" name="Sci. Rep.">
        <title>Colletotrichum shisoi sp. nov., an anthracnose pathogen of Perilla frutescens in Japan: molecular phylogenetic, morphological and genomic evidence.</title>
        <authorList>
            <person name="Gan P."/>
            <person name="Tsushima A."/>
            <person name="Hiroyama R."/>
            <person name="Narusaka M."/>
            <person name="Takano Y."/>
            <person name="Narusaka Y."/>
            <person name="Kawaradani M."/>
            <person name="Damm U."/>
            <person name="Shirasu K."/>
        </authorList>
    </citation>
    <scope>NUCLEOTIDE SEQUENCE [LARGE SCALE GENOMIC DNA]</scope>
    <source>
        <strain evidence="2 3">PG-2018a</strain>
    </source>
</reference>
<dbReference type="GO" id="GO:0008237">
    <property type="term" value="F:metallopeptidase activity"/>
    <property type="evidence" value="ECO:0007669"/>
    <property type="project" value="InterPro"/>
</dbReference>
<feature type="compositionally biased region" description="Low complexity" evidence="1">
    <location>
        <begin position="364"/>
        <end position="401"/>
    </location>
</feature>
<feature type="region of interest" description="Disordered" evidence="1">
    <location>
        <begin position="139"/>
        <end position="200"/>
    </location>
</feature>
<dbReference type="OrthoDB" id="4811013at2759"/>
<protein>
    <submittedName>
        <fullName evidence="2">Uncharacterized protein</fullName>
    </submittedName>
</protein>
<evidence type="ECO:0000313" key="2">
    <source>
        <dbReference type="EMBL" id="TQN66161.1"/>
    </source>
</evidence>